<gene>
    <name evidence="8" type="primary">mco</name>
    <name evidence="8" type="ORF">SPIL2461_LOCUS8010</name>
</gene>
<accession>A0A812P8K1</accession>
<feature type="transmembrane region" description="Helical" evidence="4">
    <location>
        <begin position="1338"/>
        <end position="1365"/>
    </location>
</feature>
<dbReference type="Gene3D" id="2.60.40.420">
    <property type="entry name" value="Cupredoxins - blue copper proteins"/>
    <property type="match status" value="3"/>
</dbReference>
<comment type="caution">
    <text evidence="8">The sequence shown here is derived from an EMBL/GenBank/DDBJ whole genome shotgun (WGS) entry which is preliminary data.</text>
</comment>
<evidence type="ECO:0000259" key="6">
    <source>
        <dbReference type="Pfam" id="PF07732"/>
    </source>
</evidence>
<dbReference type="SUPFAM" id="SSF81382">
    <property type="entry name" value="Skp1 dimerisation domain-like"/>
    <property type="match status" value="1"/>
</dbReference>
<dbReference type="Pfam" id="PF13475">
    <property type="entry name" value="DUF4116"/>
    <property type="match status" value="3"/>
</dbReference>
<feature type="coiled-coil region" evidence="3">
    <location>
        <begin position="764"/>
        <end position="793"/>
    </location>
</feature>
<evidence type="ECO:0000313" key="9">
    <source>
        <dbReference type="Proteomes" id="UP000649617"/>
    </source>
</evidence>
<keyword evidence="4" id="KW-0812">Transmembrane</keyword>
<evidence type="ECO:0000256" key="3">
    <source>
        <dbReference type="SAM" id="Coils"/>
    </source>
</evidence>
<keyword evidence="4" id="KW-1133">Transmembrane helix</keyword>
<feature type="domain" description="Plastocyanin-like" evidence="5">
    <location>
        <begin position="1223"/>
        <end position="1320"/>
    </location>
</feature>
<sequence>MAGEIYEVRGLLKFGRGGPSCPSHLKGKTVRLECLEGEEFELAAEAACLAGRIRTLVTENGCDHVLKFDLKKTTMSKICEYLRHHREHSVSEIVTPLPSNDLRDCGASRWDASFVNVDFETLFEIGFAATTLGIPSLDFLINAKLACMTNNKSADKLRREYKMINDLPAQEEAELRRTYTALQKQTGEEVDVDLSQLAAASVFHSGMAVARTQLESIRNGEEEVPTAQSQLNPKSWRYGMWTAGVKKDWRLLADAPYEITNDRELVQEAILSSQGRALQYASVELRADENLVLMATSFFGTAFAHAAPELQGNRRFVLEAIASHGAALAHASDSLRSDKTFLIEAAKGGSGLCLQGAKEDLKSDRTLVLEMAVHDAASVKFAAEELQNDKEFAMEAAKRNGSVLKFLPSKFQADMDIVQAAVERDPRAASLAHASRRHELGFEGEAALGETHLAKEYAAQAEAGQAEAQKSEVTNVADIGPRHMPWQEAVGQLNYTTMKLGKFVGFSAGSTMTGNLGQGNYVAANAIVDIFPARNKPEIDSSTIMWGGVGGGIGMRWKSFASMDVLGFQEDSLLTIDDASKAIRYTCTKMFAPPLHMPSKFDLQTRQMFLTPTAGMIPLEMPQAESEAAKAAEVAGDWQVLATTRDREALKNLESVDRRPIPMNMGPELGNSPLGGWPELVNASHDLKSQGKSKAALQTGTRIVLTGVHGKNGLTASLAQKFSDGKWKVQIDGVGSAILHEDNFEVLDSVGGPRPVVDQVVKDERTAERRLKIQEKRSQLLEKKAAKNQAMEKLVGLAASEVAPAAPPQRARRYFISGTWNGWGAEEMLWSPEEGYFSHAVCIGESGFNFKISKVQAGCKCSVRLLLDDKGFAKKAAGMKVLPSVSSSNGVLDVVLTLEAASHVANSIQFQTFMLNGTLPGPTIRVKAGDRMRILFQNRLPAQPNAKKVHNEFGYVDESNLHFHGLHVHGDLPSDDTKLVVGPGEVFQYETTLPDDHMPGTNWIHPHRHGSSALQVGGGAALALIVEDPDNSLPEQVANAEEVLMVVQDLALTELSRIAQRSGDSLVWSTPAGDQPDLLLLNGEHLPQIAASPGQWQRWRVIFAGWRNVHRGALNLAINGCEMQLLAKDGMYISDFPRAIEMAPIPAGGRADIMVRCQAPSTSYQVTSGDALIATLKTSGISVDSSALLAWSPDLPSYMQNLQTTAASEGCSCDTEVEEASINGVPFSEKTALHQTFLGAVVERKIITGGHPYHQHFYPFQLIDGFASTDFFQLGDWHDTFMSDGLTRTPVTVRFKATTIAGEMMLHCHRLDHEDRGSMAYEIISKTGSECNCIGRPLLGTIAIAVIAGSVGVCLVFALICCLWWRKRTRKITNEDPA</sequence>
<name>A0A812P8K1_SYMPI</name>
<protein>
    <submittedName>
        <fullName evidence="8">Mco protein</fullName>
    </submittedName>
</protein>
<dbReference type="SMART" id="SM00512">
    <property type="entry name" value="Skp1"/>
    <property type="match status" value="1"/>
</dbReference>
<dbReference type="InterPro" id="IPR001232">
    <property type="entry name" value="SKP1-like"/>
</dbReference>
<keyword evidence="9" id="KW-1185">Reference proteome</keyword>
<keyword evidence="3" id="KW-0175">Coiled coil</keyword>
<organism evidence="8 9">
    <name type="scientific">Symbiodinium pilosum</name>
    <name type="common">Dinoflagellate</name>
    <dbReference type="NCBI Taxonomy" id="2952"/>
    <lineage>
        <taxon>Eukaryota</taxon>
        <taxon>Sar</taxon>
        <taxon>Alveolata</taxon>
        <taxon>Dinophyceae</taxon>
        <taxon>Suessiales</taxon>
        <taxon>Symbiodiniaceae</taxon>
        <taxon>Symbiodinium</taxon>
    </lineage>
</organism>
<evidence type="ECO:0000259" key="7">
    <source>
        <dbReference type="Pfam" id="PF13475"/>
    </source>
</evidence>
<dbReference type="Pfam" id="PF07732">
    <property type="entry name" value="Cu-oxidase_3"/>
    <property type="match status" value="1"/>
</dbReference>
<dbReference type="GO" id="GO:0006511">
    <property type="term" value="P:ubiquitin-dependent protein catabolic process"/>
    <property type="evidence" value="ECO:0007669"/>
    <property type="project" value="InterPro"/>
</dbReference>
<dbReference type="EMBL" id="CAJNIZ010012936">
    <property type="protein sequence ID" value="CAE7340424.1"/>
    <property type="molecule type" value="Genomic_DNA"/>
</dbReference>
<dbReference type="InterPro" id="IPR008972">
    <property type="entry name" value="Cupredoxin"/>
</dbReference>
<dbReference type="GO" id="GO:0005507">
    <property type="term" value="F:copper ion binding"/>
    <property type="evidence" value="ECO:0007669"/>
    <property type="project" value="InterPro"/>
</dbReference>
<keyword evidence="4" id="KW-0472">Membrane</keyword>
<dbReference type="Gene3D" id="3.40.50.720">
    <property type="entry name" value="NAD(P)-binding Rossmann-like Domain"/>
    <property type="match status" value="1"/>
</dbReference>
<dbReference type="InterPro" id="IPR011706">
    <property type="entry name" value="Cu-oxidase_C"/>
</dbReference>
<dbReference type="GO" id="GO:0016491">
    <property type="term" value="F:oxidoreductase activity"/>
    <property type="evidence" value="ECO:0007669"/>
    <property type="project" value="InterPro"/>
</dbReference>
<feature type="domain" description="Plastocyanin-like" evidence="6">
    <location>
        <begin position="910"/>
        <end position="1029"/>
    </location>
</feature>
<dbReference type="OrthoDB" id="238681at2759"/>
<feature type="domain" description="DUF4116" evidence="7">
    <location>
        <begin position="313"/>
        <end position="362"/>
    </location>
</feature>
<dbReference type="InterPro" id="IPR011333">
    <property type="entry name" value="SKP1/BTB/POZ_sf"/>
</dbReference>
<dbReference type="Proteomes" id="UP000649617">
    <property type="component" value="Unassembled WGS sequence"/>
</dbReference>
<evidence type="ECO:0000259" key="5">
    <source>
        <dbReference type="Pfam" id="PF07731"/>
    </source>
</evidence>
<evidence type="ECO:0000313" key="8">
    <source>
        <dbReference type="EMBL" id="CAE7340424.1"/>
    </source>
</evidence>
<dbReference type="SUPFAM" id="SSF49503">
    <property type="entry name" value="Cupredoxins"/>
    <property type="match status" value="3"/>
</dbReference>
<proteinExistence type="inferred from homology"/>
<evidence type="ECO:0000256" key="1">
    <source>
        <dbReference type="ARBA" id="ARBA00009993"/>
    </source>
</evidence>
<dbReference type="CDD" id="cd13853">
    <property type="entry name" value="CuRO_1_Tth-MCO_like"/>
    <property type="match status" value="1"/>
</dbReference>
<dbReference type="PANTHER" id="PTHR11709:SF518">
    <property type="entry name" value="MULTICOPPER OXIDASE"/>
    <property type="match status" value="1"/>
</dbReference>
<dbReference type="Gene3D" id="3.30.710.10">
    <property type="entry name" value="Potassium Channel Kv1.1, Chain A"/>
    <property type="match status" value="1"/>
</dbReference>
<evidence type="ECO:0000256" key="2">
    <source>
        <dbReference type="ARBA" id="ARBA00010609"/>
    </source>
</evidence>
<feature type="domain" description="DUF4116" evidence="7">
    <location>
        <begin position="364"/>
        <end position="412"/>
    </location>
</feature>
<feature type="domain" description="DUF4116" evidence="7">
    <location>
        <begin position="262"/>
        <end position="311"/>
    </location>
</feature>
<dbReference type="InterPro" id="IPR045087">
    <property type="entry name" value="Cu-oxidase_fam"/>
</dbReference>
<comment type="similarity">
    <text evidence="1">Belongs to the SKP1 family.</text>
</comment>
<evidence type="ECO:0000256" key="4">
    <source>
        <dbReference type="SAM" id="Phobius"/>
    </source>
</evidence>
<comment type="similarity">
    <text evidence="2">Belongs to the multicopper oxidase family.</text>
</comment>
<dbReference type="InterPro" id="IPR011707">
    <property type="entry name" value="Cu-oxidase-like_N"/>
</dbReference>
<dbReference type="Pfam" id="PF07731">
    <property type="entry name" value="Cu-oxidase_2"/>
    <property type="match status" value="1"/>
</dbReference>
<dbReference type="InterPro" id="IPR025197">
    <property type="entry name" value="DUF4116"/>
</dbReference>
<dbReference type="PANTHER" id="PTHR11709">
    <property type="entry name" value="MULTI-COPPER OXIDASE"/>
    <property type="match status" value="1"/>
</dbReference>
<dbReference type="SUPFAM" id="SSF54695">
    <property type="entry name" value="POZ domain"/>
    <property type="match status" value="1"/>
</dbReference>
<reference evidence="8" key="1">
    <citation type="submission" date="2021-02" db="EMBL/GenBank/DDBJ databases">
        <authorList>
            <person name="Dougan E. K."/>
            <person name="Rhodes N."/>
            <person name="Thang M."/>
            <person name="Chan C."/>
        </authorList>
    </citation>
    <scope>NUCLEOTIDE SEQUENCE</scope>
</reference>
<dbReference type="InterPro" id="IPR036296">
    <property type="entry name" value="SKP1-like_dim_sf"/>
</dbReference>